<reference evidence="3" key="1">
    <citation type="submission" date="2009-09" db="EMBL/GenBank/DDBJ databases">
        <title>The complete chromosome of Sebaldella termitidis ATCC 33386.</title>
        <authorList>
            <consortium name="US DOE Joint Genome Institute (JGI-PGF)"/>
            <person name="Lucas S."/>
            <person name="Copeland A."/>
            <person name="Lapidus A."/>
            <person name="Glavina del Rio T."/>
            <person name="Dalin E."/>
            <person name="Tice H."/>
            <person name="Bruce D."/>
            <person name="Goodwin L."/>
            <person name="Pitluck S."/>
            <person name="Kyrpides N."/>
            <person name="Mavromatis K."/>
            <person name="Ivanova N."/>
            <person name="Mikhailova N."/>
            <person name="Sims D."/>
            <person name="Meincke L."/>
            <person name="Brettin T."/>
            <person name="Detter J.C."/>
            <person name="Han C."/>
            <person name="Larimer F."/>
            <person name="Land M."/>
            <person name="Hauser L."/>
            <person name="Markowitz V."/>
            <person name="Cheng J.F."/>
            <person name="Hugenholtz P."/>
            <person name="Woyke T."/>
            <person name="Wu D."/>
            <person name="Eisen J.A."/>
        </authorList>
    </citation>
    <scope>NUCLEOTIDE SEQUENCE [LARGE SCALE GENOMIC DNA]</scope>
    <source>
        <strain evidence="3">ATCC 33386 / NCTC 11300</strain>
    </source>
</reference>
<name>D1AM37_SEBTE</name>
<dbReference type="KEGG" id="str:Sterm_2561"/>
<reference evidence="2 3" key="2">
    <citation type="journal article" date="2010" name="Stand. Genomic Sci.">
        <title>Complete genome sequence of Sebaldella termitidis type strain (NCTC 11300).</title>
        <authorList>
            <person name="Harmon-Smith M."/>
            <person name="Celia L."/>
            <person name="Chertkov O."/>
            <person name="Lapidus A."/>
            <person name="Copeland A."/>
            <person name="Glavina Del Rio T."/>
            <person name="Nolan M."/>
            <person name="Lucas S."/>
            <person name="Tice H."/>
            <person name="Cheng J.F."/>
            <person name="Han C."/>
            <person name="Detter J.C."/>
            <person name="Bruce D."/>
            <person name="Goodwin L."/>
            <person name="Pitluck S."/>
            <person name="Pati A."/>
            <person name="Liolios K."/>
            <person name="Ivanova N."/>
            <person name="Mavromatis K."/>
            <person name="Mikhailova N."/>
            <person name="Chen A."/>
            <person name="Palaniappan K."/>
            <person name="Land M."/>
            <person name="Hauser L."/>
            <person name="Chang Y.J."/>
            <person name="Jeffries C.D."/>
            <person name="Brettin T."/>
            <person name="Goker M."/>
            <person name="Beck B."/>
            <person name="Bristow J."/>
            <person name="Eisen J.A."/>
            <person name="Markowitz V."/>
            <person name="Hugenholtz P."/>
            <person name="Kyrpides N.C."/>
            <person name="Klenk H.P."/>
            <person name="Chen F."/>
        </authorList>
    </citation>
    <scope>NUCLEOTIDE SEQUENCE [LARGE SCALE GENOMIC DNA]</scope>
    <source>
        <strain evidence="3">ATCC 33386 / NCTC 11300</strain>
    </source>
</reference>
<evidence type="ECO:0000313" key="3">
    <source>
        <dbReference type="Proteomes" id="UP000000845"/>
    </source>
</evidence>
<dbReference type="STRING" id="526218.Sterm_2561"/>
<dbReference type="AlphaFoldDB" id="D1AM37"/>
<dbReference type="HOGENOM" id="CLU_123345_0_0_0"/>
<gene>
    <name evidence="2" type="ordered locus">Sterm_2561</name>
</gene>
<evidence type="ECO:0000313" key="2">
    <source>
        <dbReference type="EMBL" id="ACZ09411.1"/>
    </source>
</evidence>
<keyword evidence="1" id="KW-0732">Signal</keyword>
<dbReference type="Proteomes" id="UP000000845">
    <property type="component" value="Chromosome"/>
</dbReference>
<organism evidence="2 3">
    <name type="scientific">Sebaldella termitidis (strain ATCC 33386 / NCTC 11300)</name>
    <dbReference type="NCBI Taxonomy" id="526218"/>
    <lineage>
        <taxon>Bacteria</taxon>
        <taxon>Fusobacteriati</taxon>
        <taxon>Fusobacteriota</taxon>
        <taxon>Fusobacteriia</taxon>
        <taxon>Fusobacteriales</taxon>
        <taxon>Leptotrichiaceae</taxon>
        <taxon>Sebaldella</taxon>
    </lineage>
</organism>
<sequence>MKKAVLALFLMLMSLTLGNNLEKYESKQVFEQGMKYLVAQDYKAYRQDPEMLIFMEMASNENEFKAMSGYSKKNKYEVTKVSESKNKSTLNVKVNYVSYDNLSDDEFVSAFLESLNDLGISPDSINNKNAILIYEKLYEKYGHKGVLKTKNIKVTMDKINGLWKVNYDKNLDLISTLSVFPTKFFNVMMR</sequence>
<evidence type="ECO:0008006" key="4">
    <source>
        <dbReference type="Google" id="ProtNLM"/>
    </source>
</evidence>
<feature type="chain" id="PRO_5003020284" description="DUF5105 domain-containing protein" evidence="1">
    <location>
        <begin position="20"/>
        <end position="190"/>
    </location>
</feature>
<protein>
    <recommendedName>
        <fullName evidence="4">DUF5105 domain-containing protein</fullName>
    </recommendedName>
</protein>
<dbReference type="EMBL" id="CP001739">
    <property type="protein sequence ID" value="ACZ09411.1"/>
    <property type="molecule type" value="Genomic_DNA"/>
</dbReference>
<evidence type="ECO:0000256" key="1">
    <source>
        <dbReference type="SAM" id="SignalP"/>
    </source>
</evidence>
<proteinExistence type="predicted"/>
<feature type="signal peptide" evidence="1">
    <location>
        <begin position="1"/>
        <end position="19"/>
    </location>
</feature>
<dbReference type="RefSeq" id="WP_012862005.1">
    <property type="nucleotide sequence ID" value="NC_013517.1"/>
</dbReference>
<accession>D1AM37</accession>
<keyword evidence="3" id="KW-1185">Reference proteome</keyword>